<keyword evidence="2" id="KW-1185">Reference proteome</keyword>
<organism evidence="1 2">
    <name type="scientific">Solobacterium moorei F0204</name>
    <dbReference type="NCBI Taxonomy" id="706433"/>
    <lineage>
        <taxon>Bacteria</taxon>
        <taxon>Bacillati</taxon>
        <taxon>Bacillota</taxon>
        <taxon>Erysipelotrichia</taxon>
        <taxon>Erysipelotrichales</taxon>
        <taxon>Erysipelotrichaceae</taxon>
        <taxon>Solobacterium</taxon>
    </lineage>
</organism>
<dbReference type="RefSeq" id="WP_006525933.1">
    <property type="nucleotide sequence ID" value="NZ_GL637664.1"/>
</dbReference>
<accession>E7MNI0</accession>
<dbReference type="EMBL" id="AECQ01000025">
    <property type="protein sequence ID" value="EFW24318.1"/>
    <property type="molecule type" value="Genomic_DNA"/>
</dbReference>
<gene>
    <name evidence="1" type="ORF">HMPREF9430_01100</name>
</gene>
<dbReference type="AlphaFoldDB" id="E7MNI0"/>
<evidence type="ECO:0000313" key="1">
    <source>
        <dbReference type="EMBL" id="EFW24318.1"/>
    </source>
</evidence>
<name>E7MNI0_9FIRM</name>
<evidence type="ECO:0000313" key="2">
    <source>
        <dbReference type="Proteomes" id="UP000004097"/>
    </source>
</evidence>
<comment type="caution">
    <text evidence="1">The sequence shown here is derived from an EMBL/GenBank/DDBJ whole genome shotgun (WGS) entry which is preliminary data.</text>
</comment>
<dbReference type="HOGENOM" id="CLU_3084782_0_0_9"/>
<dbReference type="Proteomes" id="UP000004097">
    <property type="component" value="Unassembled WGS sequence"/>
</dbReference>
<proteinExistence type="predicted"/>
<protein>
    <submittedName>
        <fullName evidence="1">Uncharacterized protein</fullName>
    </submittedName>
</protein>
<dbReference type="STRING" id="706433.HMPREF9430_01100"/>
<reference evidence="1 2" key="1">
    <citation type="submission" date="2010-08" db="EMBL/GenBank/DDBJ databases">
        <authorList>
            <person name="Weinstock G."/>
            <person name="Sodergren E."/>
            <person name="Clifton S."/>
            <person name="Fulton L."/>
            <person name="Fulton B."/>
            <person name="Courtney L."/>
            <person name="Fronick C."/>
            <person name="Harrison M."/>
            <person name="Strong C."/>
            <person name="Farmer C."/>
            <person name="Delahaunty K."/>
            <person name="Markovic C."/>
            <person name="Hall O."/>
            <person name="Minx P."/>
            <person name="Tomlinson C."/>
            <person name="Mitreva M."/>
            <person name="Hou S."/>
            <person name="Chen J."/>
            <person name="Wollam A."/>
            <person name="Pepin K.H."/>
            <person name="Johnson M."/>
            <person name="Bhonagiri V."/>
            <person name="Zhang X."/>
            <person name="Suruliraj S."/>
            <person name="Warren W."/>
            <person name="Chinwalla A."/>
            <person name="Mardis E.R."/>
            <person name="Wilson R.K."/>
        </authorList>
    </citation>
    <scope>NUCLEOTIDE SEQUENCE [LARGE SCALE GENOMIC DNA]</scope>
    <source>
        <strain evidence="1 2">F0204</strain>
    </source>
</reference>
<sequence length="52" mass="6202">MTPIMPLQAVSQYLSNLRDRNLKFTMDLMKTINRSQEVSMYVDVMKDYLLMK</sequence>